<organism evidence="6 7">
    <name type="scientific">Chitinimonas lacunae</name>
    <dbReference type="NCBI Taxonomy" id="1963018"/>
    <lineage>
        <taxon>Bacteria</taxon>
        <taxon>Pseudomonadati</taxon>
        <taxon>Pseudomonadota</taxon>
        <taxon>Betaproteobacteria</taxon>
        <taxon>Neisseriales</taxon>
        <taxon>Chitinibacteraceae</taxon>
        <taxon>Chitinimonas</taxon>
    </lineage>
</organism>
<proteinExistence type="inferred from homology"/>
<sequence length="298" mass="32763">MNRLPPLDALHCFVVVAREGNMSRAAERLFITQSAVSRQIRQLENHLGLALFVREPRGLSLTLEGRTLLPAAEAAFDGLARAVEALAGRPAELQLKLPPLFALRCFLPRLGEFQARHPDIEVRMNAVPFQRIHFEREDFDAAILYARTPPPEVYAEALASERLTVVCSPATAARLERPADLALQPLIRLGADLGPWTAWLTAAGINHPAVQTGPERAQLEGAIDAASQGLGVLLTDPLLIAGELASGRLLEPFPTLRLDSGFAYWFCCPRTRRDERPLAALRQWLRESMAMSMPQSAG</sequence>
<dbReference type="Proteomes" id="UP001595791">
    <property type="component" value="Unassembled WGS sequence"/>
</dbReference>
<dbReference type="InterPro" id="IPR036390">
    <property type="entry name" value="WH_DNA-bd_sf"/>
</dbReference>
<protein>
    <submittedName>
        <fullName evidence="6">LysR substrate-binding domain-containing protein</fullName>
    </submittedName>
</protein>
<dbReference type="PRINTS" id="PR00039">
    <property type="entry name" value="HTHLYSR"/>
</dbReference>
<dbReference type="RefSeq" id="WP_378166332.1">
    <property type="nucleotide sequence ID" value="NZ_JBHSBU010000001.1"/>
</dbReference>
<dbReference type="EMBL" id="JBHSBU010000001">
    <property type="protein sequence ID" value="MFC4160949.1"/>
    <property type="molecule type" value="Genomic_DNA"/>
</dbReference>
<keyword evidence="2" id="KW-0805">Transcription regulation</keyword>
<keyword evidence="4" id="KW-0804">Transcription</keyword>
<evidence type="ECO:0000256" key="1">
    <source>
        <dbReference type="ARBA" id="ARBA00009437"/>
    </source>
</evidence>
<dbReference type="Pfam" id="PF03466">
    <property type="entry name" value="LysR_substrate"/>
    <property type="match status" value="1"/>
</dbReference>
<evidence type="ECO:0000256" key="2">
    <source>
        <dbReference type="ARBA" id="ARBA00023015"/>
    </source>
</evidence>
<evidence type="ECO:0000256" key="3">
    <source>
        <dbReference type="ARBA" id="ARBA00023125"/>
    </source>
</evidence>
<dbReference type="SUPFAM" id="SSF46785">
    <property type="entry name" value="Winged helix' DNA-binding domain"/>
    <property type="match status" value="1"/>
</dbReference>
<dbReference type="SUPFAM" id="SSF53850">
    <property type="entry name" value="Periplasmic binding protein-like II"/>
    <property type="match status" value="1"/>
</dbReference>
<dbReference type="InterPro" id="IPR036388">
    <property type="entry name" value="WH-like_DNA-bd_sf"/>
</dbReference>
<evidence type="ECO:0000259" key="5">
    <source>
        <dbReference type="PROSITE" id="PS50931"/>
    </source>
</evidence>
<comment type="caution">
    <text evidence="6">The sequence shown here is derived from an EMBL/GenBank/DDBJ whole genome shotgun (WGS) entry which is preliminary data.</text>
</comment>
<reference evidence="7" key="1">
    <citation type="journal article" date="2019" name="Int. J. Syst. Evol. Microbiol.">
        <title>The Global Catalogue of Microorganisms (GCM) 10K type strain sequencing project: providing services to taxonomists for standard genome sequencing and annotation.</title>
        <authorList>
            <consortium name="The Broad Institute Genomics Platform"/>
            <consortium name="The Broad Institute Genome Sequencing Center for Infectious Disease"/>
            <person name="Wu L."/>
            <person name="Ma J."/>
        </authorList>
    </citation>
    <scope>NUCLEOTIDE SEQUENCE [LARGE SCALE GENOMIC DNA]</scope>
    <source>
        <strain evidence="7">LMG 29894</strain>
    </source>
</reference>
<feature type="domain" description="HTH lysR-type" evidence="5">
    <location>
        <begin position="5"/>
        <end position="62"/>
    </location>
</feature>
<evidence type="ECO:0000313" key="6">
    <source>
        <dbReference type="EMBL" id="MFC4160949.1"/>
    </source>
</evidence>
<evidence type="ECO:0000256" key="4">
    <source>
        <dbReference type="ARBA" id="ARBA00023163"/>
    </source>
</evidence>
<evidence type="ECO:0000313" key="7">
    <source>
        <dbReference type="Proteomes" id="UP001595791"/>
    </source>
</evidence>
<dbReference type="Gene3D" id="1.10.10.10">
    <property type="entry name" value="Winged helix-like DNA-binding domain superfamily/Winged helix DNA-binding domain"/>
    <property type="match status" value="1"/>
</dbReference>
<gene>
    <name evidence="6" type="ORF">ACFOW7_16540</name>
</gene>
<dbReference type="PANTHER" id="PTHR30537:SF74">
    <property type="entry name" value="HTH-TYPE TRANSCRIPTIONAL REGULATOR TRPI"/>
    <property type="match status" value="1"/>
</dbReference>
<dbReference type="InterPro" id="IPR005119">
    <property type="entry name" value="LysR_subst-bd"/>
</dbReference>
<dbReference type="PROSITE" id="PS50931">
    <property type="entry name" value="HTH_LYSR"/>
    <property type="match status" value="1"/>
</dbReference>
<dbReference type="Pfam" id="PF00126">
    <property type="entry name" value="HTH_1"/>
    <property type="match status" value="1"/>
</dbReference>
<dbReference type="Gene3D" id="3.40.190.10">
    <property type="entry name" value="Periplasmic binding protein-like II"/>
    <property type="match status" value="2"/>
</dbReference>
<keyword evidence="7" id="KW-1185">Reference proteome</keyword>
<dbReference type="InterPro" id="IPR000847">
    <property type="entry name" value="LysR_HTH_N"/>
</dbReference>
<name>A0ABV8MUB4_9NEIS</name>
<comment type="similarity">
    <text evidence="1">Belongs to the LysR transcriptional regulatory family.</text>
</comment>
<dbReference type="InterPro" id="IPR058163">
    <property type="entry name" value="LysR-type_TF_proteobact-type"/>
</dbReference>
<dbReference type="CDD" id="cd08432">
    <property type="entry name" value="PBP2_GcdR_TrpI_HvrB_AmpR_like"/>
    <property type="match status" value="1"/>
</dbReference>
<dbReference type="PANTHER" id="PTHR30537">
    <property type="entry name" value="HTH-TYPE TRANSCRIPTIONAL REGULATOR"/>
    <property type="match status" value="1"/>
</dbReference>
<accession>A0ABV8MUB4</accession>
<keyword evidence="3" id="KW-0238">DNA-binding</keyword>